<protein>
    <submittedName>
        <fullName evidence="1">Uncharacterized protein</fullName>
    </submittedName>
</protein>
<keyword evidence="2" id="KW-1185">Reference proteome</keyword>
<sequence>MNQLSFWGPDDQRSPQPKAGKIATLRLLITVKAAPNPSARHGETVCVGALSVDPGRRSWIRLYPIHFRDLDDVNKFRKYDIVTVDALPANQDRRPESWRPIVGTVRPEHHLSPGSARRGYLDPYVEDSMCRLIEQTREAPDAPSIALVRAHDISGMTIARHRGWTPEQQAKINGYLSQLDILDDHHRTPLQAPRFTGSYRYRCADRRCHGHKQSLLDWEFVALQRRLSGQTDAEAADQLRTKFLDQLCSADRDVAFYVGNQAARPQTFSIGGVYAPGRPTSRHRLRDNR</sequence>
<evidence type="ECO:0000313" key="1">
    <source>
        <dbReference type="EMBL" id="GAA0255810.1"/>
    </source>
</evidence>
<dbReference type="EMBL" id="BAAAGX010000017">
    <property type="protein sequence ID" value="GAA0255810.1"/>
    <property type="molecule type" value="Genomic_DNA"/>
</dbReference>
<evidence type="ECO:0000313" key="2">
    <source>
        <dbReference type="Proteomes" id="UP001500967"/>
    </source>
</evidence>
<gene>
    <name evidence="1" type="ORF">GCM10009539_46300</name>
</gene>
<reference evidence="2" key="1">
    <citation type="journal article" date="2019" name="Int. J. Syst. Evol. Microbiol.">
        <title>The Global Catalogue of Microorganisms (GCM) 10K type strain sequencing project: providing services to taxonomists for standard genome sequencing and annotation.</title>
        <authorList>
            <consortium name="The Broad Institute Genomics Platform"/>
            <consortium name="The Broad Institute Genome Sequencing Center for Infectious Disease"/>
            <person name="Wu L."/>
            <person name="Ma J."/>
        </authorList>
    </citation>
    <scope>NUCLEOTIDE SEQUENCE [LARGE SCALE GENOMIC DNA]</scope>
    <source>
        <strain evidence="2">JCM 10425</strain>
    </source>
</reference>
<dbReference type="Proteomes" id="UP001500967">
    <property type="component" value="Unassembled WGS sequence"/>
</dbReference>
<organism evidence="1 2">
    <name type="scientific">Cryptosporangium japonicum</name>
    <dbReference type="NCBI Taxonomy" id="80872"/>
    <lineage>
        <taxon>Bacteria</taxon>
        <taxon>Bacillati</taxon>
        <taxon>Actinomycetota</taxon>
        <taxon>Actinomycetes</taxon>
        <taxon>Cryptosporangiales</taxon>
        <taxon>Cryptosporangiaceae</taxon>
        <taxon>Cryptosporangium</taxon>
    </lineage>
</organism>
<accession>A0ABP3E8M8</accession>
<name>A0ABP3E8M8_9ACTN</name>
<proteinExistence type="predicted"/>
<comment type="caution">
    <text evidence="1">The sequence shown here is derived from an EMBL/GenBank/DDBJ whole genome shotgun (WGS) entry which is preliminary data.</text>
</comment>